<feature type="compositionally biased region" description="Acidic residues" evidence="1">
    <location>
        <begin position="123"/>
        <end position="133"/>
    </location>
</feature>
<feature type="region of interest" description="Disordered" evidence="1">
    <location>
        <begin position="123"/>
        <end position="167"/>
    </location>
</feature>
<feature type="region of interest" description="Disordered" evidence="1">
    <location>
        <begin position="255"/>
        <end position="359"/>
    </location>
</feature>
<proteinExistence type="predicted"/>
<keyword evidence="3" id="KW-1185">Reference proteome</keyword>
<evidence type="ECO:0000256" key="1">
    <source>
        <dbReference type="SAM" id="MobiDB-lite"/>
    </source>
</evidence>
<protein>
    <submittedName>
        <fullName evidence="2">Uncharacterized protein</fullName>
    </submittedName>
</protein>
<gene>
    <name evidence="2" type="ORF">LODBEIA_P18930</name>
</gene>
<name>A0ABP0ZIH7_9ASCO</name>
<dbReference type="Proteomes" id="UP001497383">
    <property type="component" value="Chromosome 2"/>
</dbReference>
<evidence type="ECO:0000313" key="3">
    <source>
        <dbReference type="Proteomes" id="UP001497383"/>
    </source>
</evidence>
<feature type="compositionally biased region" description="Basic residues" evidence="1">
    <location>
        <begin position="346"/>
        <end position="355"/>
    </location>
</feature>
<dbReference type="RefSeq" id="XP_066828831.1">
    <property type="nucleotide sequence ID" value="XM_066971831.1"/>
</dbReference>
<accession>A0ABP0ZIH7</accession>
<feature type="compositionally biased region" description="Basic residues" evidence="1">
    <location>
        <begin position="300"/>
        <end position="323"/>
    </location>
</feature>
<dbReference type="GeneID" id="92207089"/>
<sequence>MVTGQTDCQWKLSATQPVVVIDESKSLSAFLDSCPSPQLMEPMKVDEEPKEIRGTFVEELRLPERDVDPGSALIKSNSECVPFSPMPEMNMILSIKDIRERISQLALVKASRQLTLLNQPINSEDDSFYEDDERVLRKQGDEEAEDDYDDDDDDDEKPEKNCGRGGGFGDGDGCIHQTFELARIREELASLKPRSFSLSIRDFRFQPAKLSLGWLQLSGWESIDNGTRRTVKFLLICRKIKHGIAAWTRKIAAKFSSDKSEKKGKKSKKQKKAENNGSGGAAASAGAFFPKKERSSATLRPRKSTTSRRRRKRRDSMSRRKRQAAMYDRKGCLRRRRTWVNDFRPARPKSKSKKRQSSDEFLKAHRTYLTHELLRFQNIA</sequence>
<organism evidence="2 3">
    <name type="scientific">Lodderomyces beijingensis</name>
    <dbReference type="NCBI Taxonomy" id="1775926"/>
    <lineage>
        <taxon>Eukaryota</taxon>
        <taxon>Fungi</taxon>
        <taxon>Dikarya</taxon>
        <taxon>Ascomycota</taxon>
        <taxon>Saccharomycotina</taxon>
        <taxon>Pichiomycetes</taxon>
        <taxon>Debaryomycetaceae</taxon>
        <taxon>Candida/Lodderomyces clade</taxon>
        <taxon>Lodderomyces</taxon>
    </lineage>
</organism>
<feature type="compositionally biased region" description="Acidic residues" evidence="1">
    <location>
        <begin position="142"/>
        <end position="156"/>
    </location>
</feature>
<evidence type="ECO:0000313" key="2">
    <source>
        <dbReference type="EMBL" id="CAK9437515.1"/>
    </source>
</evidence>
<reference evidence="2 3" key="1">
    <citation type="submission" date="2024-03" db="EMBL/GenBank/DDBJ databases">
        <authorList>
            <person name="Brejova B."/>
        </authorList>
    </citation>
    <scope>NUCLEOTIDE SEQUENCE [LARGE SCALE GENOMIC DNA]</scope>
    <source>
        <strain evidence="2 3">CBS 14171</strain>
    </source>
</reference>
<dbReference type="EMBL" id="OZ022406">
    <property type="protein sequence ID" value="CAK9437515.1"/>
    <property type="molecule type" value="Genomic_DNA"/>
</dbReference>
<feature type="compositionally biased region" description="Basic residues" evidence="1">
    <location>
        <begin position="262"/>
        <end position="271"/>
    </location>
</feature>